<proteinExistence type="predicted"/>
<dbReference type="InterPro" id="IPR011990">
    <property type="entry name" value="TPR-like_helical_dom_sf"/>
</dbReference>
<dbReference type="InterPro" id="IPR011009">
    <property type="entry name" value="Kinase-like_dom_sf"/>
</dbReference>
<dbReference type="CDD" id="cd14014">
    <property type="entry name" value="STKc_PknB_like"/>
    <property type="match status" value="1"/>
</dbReference>
<dbReference type="InterPro" id="IPR019734">
    <property type="entry name" value="TPR_rpt"/>
</dbReference>
<dbReference type="PROSITE" id="PS00107">
    <property type="entry name" value="PROTEIN_KINASE_ATP"/>
    <property type="match status" value="1"/>
</dbReference>
<reference evidence="6 7" key="1">
    <citation type="journal article" date="2018" name="ISME J.">
        <title>A methanotrophic archaeon couples anaerobic oxidation of methane to Fe(III) reduction.</title>
        <authorList>
            <person name="Cai C."/>
            <person name="Leu A.O."/>
            <person name="Xie G.J."/>
            <person name="Guo J."/>
            <person name="Feng Y."/>
            <person name="Zhao J.X."/>
            <person name="Tyson G.W."/>
            <person name="Yuan Z."/>
            <person name="Hu S."/>
        </authorList>
    </citation>
    <scope>NUCLEOTIDE SEQUENCE [LARGE SCALE GENOMIC DNA]</scope>
    <source>
        <strain evidence="6">FeB_12</strain>
    </source>
</reference>
<dbReference type="InterPro" id="IPR000719">
    <property type="entry name" value="Prot_kinase_dom"/>
</dbReference>
<keyword evidence="1 4" id="KW-0547">Nucleotide-binding</keyword>
<dbReference type="GO" id="GO:0005524">
    <property type="term" value="F:ATP binding"/>
    <property type="evidence" value="ECO:0007669"/>
    <property type="project" value="UniProtKB-UniRule"/>
</dbReference>
<sequence length="1000" mass="110589">MGALSGESRYQRLHTLGRGGTAEVSAVHVTERGITAALKVPLADSAASQHAFTQLAAREALLIGRERFPGIVRLLELPPAPAASLLMELCPGPTLDRVGRIDNPALLLNILSSLALDLAFLNGRGIIHADLKPQNFFLPSNWKECGGHTLFYTKLSDFSLGRFAAEPDSARAGAGTVGYMAPETIRSGRTSHQSDLFALGVIGYQLATGIHPFLGEDAEPVRVNARVTEENPRPVREIRPDLPTQFSELLSSLLSKQEGDRPQFAFEVCVALENSGAVYPFRRALWPSHLMAGRDSFEEALEATVSPDLHTSPYLLSRTMSDKTTLRLFLSANVHRGTIQFDGKRFGSIRPLQWPSRLRNQVLTEFSRLPHSGKRQAIIEAVLHGAEMEPDVTSTSTATTAPSNPARSELLLHLLRSSTVRRLAAKHVLPFEHSGNPAAAAGFCVMAGNLAAAERCACDAATQLQLDHQSDSALRVLRRVISLAELRNDLFSARHALMSSGDIYKAMGNADRAQQIYQQIISVYAGHLPDGLLAETYKDLGDLFKMKQEFQTGIAALEQALAIYRKLDDEIEISHTLNNLGNIHWINSDLDAALSHYRTALQIQRRRDLRPDIASTVNNIASIYVIRTRFARAIRLLQMSLELKKEIGNAGEIARTLNNLGYAYVVSGQPALAVDSLKESLAINRRIGSRKEQLFNLENLSEVTLLLGRVKESIRHLDEGLTLSAQLQDKPHLATLHLNLANAHLRLGQIANAEQSLKAARSFLDQIDHWQAEAFYLIRCAEVRRFIGDCESAVALADRAAQAAGRQNDRHTRLQALLILTRLDDKPELRAEADSIADDLQLKREQLLLSYNRIERHLEQARSVDALQCYERASDALENMVEDIESARLWTTAAEVLIEAGRTEEAGRLLDRALAAAQRMGLVPEMAAALALRARMESSEKAYEKCYASSRQALQLIKQVADNVDNDKDRAAFLQRRVVQKLMTEVRRLGVILGQKQRAE</sequence>
<evidence type="ECO:0000256" key="1">
    <source>
        <dbReference type="ARBA" id="ARBA00022741"/>
    </source>
</evidence>
<dbReference type="EMBL" id="PQAP01000023">
    <property type="protein sequence ID" value="PWB74753.1"/>
    <property type="molecule type" value="Genomic_DNA"/>
</dbReference>
<evidence type="ECO:0000313" key="7">
    <source>
        <dbReference type="Proteomes" id="UP000250918"/>
    </source>
</evidence>
<dbReference type="GO" id="GO:0005737">
    <property type="term" value="C:cytoplasm"/>
    <property type="evidence" value="ECO:0007669"/>
    <property type="project" value="TreeGrafter"/>
</dbReference>
<evidence type="ECO:0000259" key="5">
    <source>
        <dbReference type="PROSITE" id="PS50011"/>
    </source>
</evidence>
<dbReference type="PANTHER" id="PTHR24348">
    <property type="entry name" value="SERINE/THREONINE-PROTEIN KINASE UNC-51-RELATED"/>
    <property type="match status" value="1"/>
</dbReference>
<evidence type="ECO:0000256" key="2">
    <source>
        <dbReference type="ARBA" id="ARBA00022840"/>
    </source>
</evidence>
<dbReference type="GO" id="GO:0004674">
    <property type="term" value="F:protein serine/threonine kinase activity"/>
    <property type="evidence" value="ECO:0007669"/>
    <property type="project" value="InterPro"/>
</dbReference>
<dbReference type="PANTHER" id="PTHR24348:SF68">
    <property type="entry name" value="SERINE_THREONINE-PROTEIN KINASE ATG1C"/>
    <property type="match status" value="1"/>
</dbReference>
<dbReference type="SMART" id="SM00220">
    <property type="entry name" value="S_TKc"/>
    <property type="match status" value="1"/>
</dbReference>
<evidence type="ECO:0000313" key="6">
    <source>
        <dbReference type="EMBL" id="PWB74753.1"/>
    </source>
</evidence>
<feature type="domain" description="Protein kinase" evidence="5">
    <location>
        <begin position="10"/>
        <end position="282"/>
    </location>
</feature>
<dbReference type="Pfam" id="PF13374">
    <property type="entry name" value="TPR_10"/>
    <property type="match status" value="1"/>
</dbReference>
<dbReference type="InterPro" id="IPR017441">
    <property type="entry name" value="Protein_kinase_ATP_BS"/>
</dbReference>
<dbReference type="PROSITE" id="PS00108">
    <property type="entry name" value="PROTEIN_KINASE_ST"/>
    <property type="match status" value="1"/>
</dbReference>
<dbReference type="PROSITE" id="PS50005">
    <property type="entry name" value="TPR"/>
    <property type="match status" value="1"/>
</dbReference>
<dbReference type="Gene3D" id="1.25.40.10">
    <property type="entry name" value="Tetratricopeptide repeat domain"/>
    <property type="match status" value="3"/>
</dbReference>
<name>A0A855X339_9BACT</name>
<dbReference type="AlphaFoldDB" id="A0A855X339"/>
<dbReference type="Proteomes" id="UP000250918">
    <property type="component" value="Unassembled WGS sequence"/>
</dbReference>
<accession>A0A855X339</accession>
<dbReference type="SMART" id="SM00028">
    <property type="entry name" value="TPR"/>
    <property type="match status" value="8"/>
</dbReference>
<dbReference type="InterPro" id="IPR008271">
    <property type="entry name" value="Ser/Thr_kinase_AS"/>
</dbReference>
<evidence type="ECO:0000256" key="3">
    <source>
        <dbReference type="PROSITE-ProRule" id="PRU00339"/>
    </source>
</evidence>
<dbReference type="InterPro" id="IPR045269">
    <property type="entry name" value="Atg1-like"/>
</dbReference>
<keyword evidence="3" id="KW-0802">TPR repeat</keyword>
<gene>
    <name evidence="6" type="ORF">C3F09_03430</name>
</gene>
<dbReference type="SUPFAM" id="SSF56112">
    <property type="entry name" value="Protein kinase-like (PK-like)"/>
    <property type="match status" value="1"/>
</dbReference>
<organism evidence="6 7">
    <name type="scientific">candidate division GN15 bacterium</name>
    <dbReference type="NCBI Taxonomy" id="2072418"/>
    <lineage>
        <taxon>Bacteria</taxon>
        <taxon>candidate division GN15</taxon>
    </lineage>
</organism>
<feature type="binding site" evidence="4">
    <location>
        <position position="39"/>
    </location>
    <ligand>
        <name>ATP</name>
        <dbReference type="ChEBI" id="CHEBI:30616"/>
    </ligand>
</feature>
<feature type="repeat" description="TPR" evidence="3">
    <location>
        <begin position="574"/>
        <end position="607"/>
    </location>
</feature>
<keyword evidence="2 4" id="KW-0067">ATP-binding</keyword>
<comment type="caution">
    <text evidence="6">The sequence shown here is derived from an EMBL/GenBank/DDBJ whole genome shotgun (WGS) entry which is preliminary data.</text>
</comment>
<dbReference type="Gene3D" id="3.30.200.20">
    <property type="entry name" value="Phosphorylase Kinase, domain 1"/>
    <property type="match status" value="1"/>
</dbReference>
<dbReference type="PROSITE" id="PS50011">
    <property type="entry name" value="PROTEIN_KINASE_DOM"/>
    <property type="match status" value="1"/>
</dbReference>
<dbReference type="Pfam" id="PF13424">
    <property type="entry name" value="TPR_12"/>
    <property type="match status" value="2"/>
</dbReference>
<protein>
    <recommendedName>
        <fullName evidence="5">Protein kinase domain-containing protein</fullName>
    </recommendedName>
</protein>
<dbReference type="SUPFAM" id="SSF48452">
    <property type="entry name" value="TPR-like"/>
    <property type="match status" value="4"/>
</dbReference>
<evidence type="ECO:0000256" key="4">
    <source>
        <dbReference type="PROSITE-ProRule" id="PRU10141"/>
    </source>
</evidence>
<dbReference type="Gene3D" id="1.10.510.10">
    <property type="entry name" value="Transferase(Phosphotransferase) domain 1"/>
    <property type="match status" value="1"/>
</dbReference>
<dbReference type="Pfam" id="PF00069">
    <property type="entry name" value="Pkinase"/>
    <property type="match status" value="1"/>
</dbReference>